<keyword evidence="4" id="KW-1185">Reference proteome</keyword>
<evidence type="ECO:0000256" key="1">
    <source>
        <dbReference type="ARBA" id="ARBA00022884"/>
    </source>
</evidence>
<dbReference type="Proteomes" id="UP001318040">
    <property type="component" value="Chromosome 2"/>
</dbReference>
<dbReference type="PANTHER" id="PTHR48027">
    <property type="entry name" value="HETEROGENEOUS NUCLEAR RIBONUCLEOPROTEIN 87F-RELATED"/>
    <property type="match status" value="1"/>
</dbReference>
<evidence type="ECO:0000259" key="3">
    <source>
        <dbReference type="PROSITE" id="PS50102"/>
    </source>
</evidence>
<feature type="domain" description="RRM" evidence="3">
    <location>
        <begin position="13"/>
        <end position="105"/>
    </location>
</feature>
<proteinExistence type="predicted"/>
<dbReference type="PROSITE" id="PS50102">
    <property type="entry name" value="RRM"/>
    <property type="match status" value="3"/>
</dbReference>
<dbReference type="InterPro" id="IPR000504">
    <property type="entry name" value="RRM_dom"/>
</dbReference>
<dbReference type="CTD" id="129831"/>
<keyword evidence="1 2" id="KW-0694">RNA-binding</keyword>
<evidence type="ECO:0000256" key="2">
    <source>
        <dbReference type="PROSITE-ProRule" id="PRU00176"/>
    </source>
</evidence>
<dbReference type="InterPro" id="IPR012677">
    <property type="entry name" value="Nucleotide-bd_a/b_plait_sf"/>
</dbReference>
<dbReference type="InterPro" id="IPR034206">
    <property type="entry name" value="RBM45_RRM2"/>
</dbReference>
<dbReference type="CDD" id="cd12367">
    <property type="entry name" value="RRM2_RBM45"/>
    <property type="match status" value="1"/>
</dbReference>
<organism evidence="4 6">
    <name type="scientific">Petromyzon marinus</name>
    <name type="common">Sea lamprey</name>
    <dbReference type="NCBI Taxonomy" id="7757"/>
    <lineage>
        <taxon>Eukaryota</taxon>
        <taxon>Metazoa</taxon>
        <taxon>Chordata</taxon>
        <taxon>Craniata</taxon>
        <taxon>Vertebrata</taxon>
        <taxon>Cyclostomata</taxon>
        <taxon>Hyperoartia</taxon>
        <taxon>Petromyzontiformes</taxon>
        <taxon>Petromyzontidae</taxon>
        <taxon>Petromyzon</taxon>
    </lineage>
</organism>
<evidence type="ECO:0000313" key="6">
    <source>
        <dbReference type="RefSeq" id="XP_032819663.1"/>
    </source>
</evidence>
<feature type="domain" description="RRM" evidence="3">
    <location>
        <begin position="418"/>
        <end position="488"/>
    </location>
</feature>
<reference evidence="5 6" key="1">
    <citation type="submission" date="2025-04" db="UniProtKB">
        <authorList>
            <consortium name="RefSeq"/>
        </authorList>
    </citation>
    <scope>IDENTIFICATION</scope>
    <source>
        <tissue evidence="5 6">Sperm</tissue>
    </source>
</reference>
<dbReference type="RefSeq" id="XP_032819663.1">
    <property type="nucleotide sequence ID" value="XM_032963772.1"/>
</dbReference>
<evidence type="ECO:0000313" key="4">
    <source>
        <dbReference type="Proteomes" id="UP001318040"/>
    </source>
</evidence>
<dbReference type="CDD" id="cd12368">
    <property type="entry name" value="RRM3_RBM45"/>
    <property type="match status" value="1"/>
</dbReference>
<dbReference type="GeneID" id="116947721"/>
<dbReference type="InterPro" id="IPR035979">
    <property type="entry name" value="RBD_domain_sf"/>
</dbReference>
<dbReference type="GO" id="GO:0003723">
    <property type="term" value="F:RNA binding"/>
    <property type="evidence" value="ECO:0007669"/>
    <property type="project" value="UniProtKB-UniRule"/>
</dbReference>
<dbReference type="AlphaFoldDB" id="A0AAJ7TN82"/>
<dbReference type="SMART" id="SM00360">
    <property type="entry name" value="RRM"/>
    <property type="match status" value="4"/>
</dbReference>
<feature type="domain" description="RRM" evidence="3">
    <location>
        <begin position="126"/>
        <end position="203"/>
    </location>
</feature>
<dbReference type="CDD" id="cd12366">
    <property type="entry name" value="RRM1_RBM45"/>
    <property type="match status" value="1"/>
</dbReference>
<dbReference type="InterPro" id="IPR034207">
    <property type="entry name" value="RBM45_RRM3"/>
</dbReference>
<evidence type="ECO:0000313" key="5">
    <source>
        <dbReference type="RefSeq" id="XP_032819654.1"/>
    </source>
</evidence>
<dbReference type="InterPro" id="IPR052462">
    <property type="entry name" value="SLIRP/GR-RBP-like"/>
</dbReference>
<dbReference type="InterPro" id="IPR034203">
    <property type="entry name" value="RBM45_RRM1"/>
</dbReference>
<name>A0AAJ7TN82_PETMA</name>
<gene>
    <name evidence="5 6" type="primary">RBM45</name>
</gene>
<dbReference type="SUPFAM" id="SSF54928">
    <property type="entry name" value="RNA-binding domain, RBD"/>
    <property type="match status" value="3"/>
</dbReference>
<protein>
    <submittedName>
        <fullName evidence="5 6">RNA-binding protein 45</fullName>
    </submittedName>
</protein>
<dbReference type="KEGG" id="pmrn:116947721"/>
<accession>A0AAJ7TN82</accession>
<sequence length="500" mass="55911">MASPDRDVRGSHRGYHAMNLDDPPNSRLFLVVSKTTSEADIREKFSRFGELQDLWIVKDKHTKEHKGIAFIKYARASEACRAMEEMNGQPLSGDGKPIKAMVAQSRASNNHRDLEDEDLTRIFLMIPKTYTEEDLRENFQEYGDIEYCSILKDKNTKDSKGFGYVRFLKPSQAALAIENCDKRFKAILADPKNRSSQIQHSHMEHAHGGYPPYGGREGYSDMPRMQGSFPPSAHAMSGDFTHQRNATVPPAQTPDPAISRCLSVAVAVGVTKEQMLSLFGIIPGLEYCDVQRDPYTGYRFAYLKYNNPASAIYAREKLNRFEYPPGFQLTVNFIEDAEAAASGSNPLGMMALQLVTAQMMATVASNYGNMAQGVPQQAFNTPKMGMATTPTAEPQYLNFKLPPRQPLASQDSEMKERLFLVFSGMPPSQEALTDVFCRYGNLIEVYVLPQKNYGYAKFADGDCAKDAMDSLHGQEVCGVKMKVLPADPPKDEARKRQRTN</sequence>
<dbReference type="RefSeq" id="XP_032819654.1">
    <property type="nucleotide sequence ID" value="XM_032963763.1"/>
</dbReference>
<dbReference type="Gene3D" id="3.30.70.330">
    <property type="match status" value="3"/>
</dbReference>
<dbReference type="Pfam" id="PF00076">
    <property type="entry name" value="RRM_1"/>
    <property type="match status" value="4"/>
</dbReference>